<comment type="caution">
    <text evidence="1">The sequence shown here is derived from an EMBL/GenBank/DDBJ whole genome shotgun (WGS) entry which is preliminary data.</text>
</comment>
<sequence>MDPHYRSRLIALVIAMIAVCSAFSVSPVAGFRLENRDGPGAEATLVESLVLQESTKIREEFLENATVYIDSKSEKFALHEHGGYIVRGLYIPEEDAIYLRSDVNPERADEILVQQLGHRVYVLRGFENSSVLPELFPEPQTYLYRISLVAGDLSPESVFANAFMLYHKDPDMLERDNPDIFRYISLLVDGGREADAGAVDALYLQNKPG</sequence>
<gene>
    <name evidence="1" type="ORF">ASZ90_011324</name>
</gene>
<organism evidence="1">
    <name type="scientific">hydrocarbon metagenome</name>
    <dbReference type="NCBI Taxonomy" id="938273"/>
    <lineage>
        <taxon>unclassified sequences</taxon>
        <taxon>metagenomes</taxon>
        <taxon>ecological metagenomes</taxon>
    </lineage>
</organism>
<protein>
    <submittedName>
        <fullName evidence="1">Uncharacterized protein</fullName>
    </submittedName>
</protein>
<name>A0A0W8FDJ7_9ZZZZ</name>
<accession>A0A0W8FDJ7</accession>
<dbReference type="EMBL" id="LNQE01001342">
    <property type="protein sequence ID" value="KUG18966.1"/>
    <property type="molecule type" value="Genomic_DNA"/>
</dbReference>
<reference evidence="1" key="1">
    <citation type="journal article" date="2015" name="Proc. Natl. Acad. Sci. U.S.A.">
        <title>Networks of energetic and metabolic interactions define dynamics in microbial communities.</title>
        <authorList>
            <person name="Embree M."/>
            <person name="Liu J.K."/>
            <person name="Al-Bassam M.M."/>
            <person name="Zengler K."/>
        </authorList>
    </citation>
    <scope>NUCLEOTIDE SEQUENCE</scope>
</reference>
<dbReference type="AlphaFoldDB" id="A0A0W8FDJ7"/>
<evidence type="ECO:0000313" key="1">
    <source>
        <dbReference type="EMBL" id="KUG18966.1"/>
    </source>
</evidence>
<proteinExistence type="predicted"/>